<evidence type="ECO:0000313" key="3">
    <source>
        <dbReference type="Proteomes" id="UP000199103"/>
    </source>
</evidence>
<evidence type="ECO:0008006" key="4">
    <source>
        <dbReference type="Google" id="ProtNLM"/>
    </source>
</evidence>
<evidence type="ECO:0000313" key="2">
    <source>
        <dbReference type="EMBL" id="SDT44585.1"/>
    </source>
</evidence>
<name>A0A1H2AF14_9ACTN</name>
<keyword evidence="3" id="KW-1185">Reference proteome</keyword>
<sequence>MTDDQQTAAAGGSGSRLPDLTTLVTSADQGLHPWIRQRVRQAERAAALAAEIGFWLNTAAQDLDHARGFAAHAPSIGQPVSAYLDRWLPLSPDASVLAGPRYLGRDPELPFVGITAADRVLGPADKESLIGLARTQFAPFQPKFVLLSSSTPLSAWSGCRSEKRLLVGEIGELRSRPVTPGLDTRPHHVDGYPGYRAIYERDQAADRVRRRWAQPEDREDFVRLAEAGMIFDVLVDGEWAGVVAAEIESKGGIHGAVVQELTLDQRFRGRGYGNQLSLLLARALPLDDDQLLLGTIHTDNVTAYRSALRAGRIDVGGEILIPL</sequence>
<gene>
    <name evidence="2" type="ORF">SAMN04489812_5889</name>
</gene>
<dbReference type="OrthoDB" id="3825006at2"/>
<dbReference type="STRING" id="630515.SAMN04489812_5889"/>
<feature type="region of interest" description="Disordered" evidence="1">
    <location>
        <begin position="1"/>
        <end position="20"/>
    </location>
</feature>
<dbReference type="AlphaFoldDB" id="A0A1H2AF14"/>
<dbReference type="EMBL" id="LT629772">
    <property type="protein sequence ID" value="SDT44585.1"/>
    <property type="molecule type" value="Genomic_DNA"/>
</dbReference>
<protein>
    <recommendedName>
        <fullName evidence="4">Acetyltransferase (GNAT) family protein</fullName>
    </recommendedName>
</protein>
<reference evidence="2 3" key="1">
    <citation type="submission" date="2016-10" db="EMBL/GenBank/DDBJ databases">
        <authorList>
            <person name="de Groot N.N."/>
        </authorList>
    </citation>
    <scope>NUCLEOTIDE SEQUENCE [LARGE SCALE GENOMIC DNA]</scope>
    <source>
        <strain evidence="2 3">DSM 21800</strain>
    </source>
</reference>
<dbReference type="Gene3D" id="3.40.630.30">
    <property type="match status" value="1"/>
</dbReference>
<dbReference type="RefSeq" id="WP_091530779.1">
    <property type="nucleotide sequence ID" value="NZ_LT629772.1"/>
</dbReference>
<dbReference type="InterPro" id="IPR016181">
    <property type="entry name" value="Acyl_CoA_acyltransferase"/>
</dbReference>
<organism evidence="2 3">
    <name type="scientific">Microlunatus soli</name>
    <dbReference type="NCBI Taxonomy" id="630515"/>
    <lineage>
        <taxon>Bacteria</taxon>
        <taxon>Bacillati</taxon>
        <taxon>Actinomycetota</taxon>
        <taxon>Actinomycetes</taxon>
        <taxon>Propionibacteriales</taxon>
        <taxon>Propionibacteriaceae</taxon>
        <taxon>Microlunatus</taxon>
    </lineage>
</organism>
<proteinExistence type="predicted"/>
<evidence type="ECO:0000256" key="1">
    <source>
        <dbReference type="SAM" id="MobiDB-lite"/>
    </source>
</evidence>
<dbReference type="SUPFAM" id="SSF55729">
    <property type="entry name" value="Acyl-CoA N-acyltransferases (Nat)"/>
    <property type="match status" value="1"/>
</dbReference>
<accession>A0A1H2AF14</accession>
<dbReference type="Proteomes" id="UP000199103">
    <property type="component" value="Chromosome I"/>
</dbReference>